<proteinExistence type="inferred from homology"/>
<feature type="chain" id="PRO_5003303129" evidence="2">
    <location>
        <begin position="23"/>
        <end position="354"/>
    </location>
</feature>
<dbReference type="InterPro" id="IPR058792">
    <property type="entry name" value="Beta-barrel_RND_2"/>
</dbReference>
<keyword evidence="2" id="KW-0732">Signal</keyword>
<organism evidence="5 6">
    <name type="scientific">Desulfocurvibacter africanus subsp. africanus str. Walvis Bay</name>
    <dbReference type="NCBI Taxonomy" id="690850"/>
    <lineage>
        <taxon>Bacteria</taxon>
        <taxon>Pseudomonadati</taxon>
        <taxon>Thermodesulfobacteriota</taxon>
        <taxon>Desulfovibrionia</taxon>
        <taxon>Desulfovibrionales</taxon>
        <taxon>Desulfovibrionaceae</taxon>
        <taxon>Desulfocurvibacter</taxon>
    </lineage>
</organism>
<comment type="similarity">
    <text evidence="1">Belongs to the membrane fusion protein (MFP) (TC 8.A.1) family.</text>
</comment>
<accession>F3YUA4</accession>
<dbReference type="PANTHER" id="PTHR30469:SF15">
    <property type="entry name" value="HLYD FAMILY OF SECRETION PROTEINS"/>
    <property type="match status" value="1"/>
</dbReference>
<dbReference type="AlphaFoldDB" id="F3YUA4"/>
<evidence type="ECO:0000259" key="3">
    <source>
        <dbReference type="Pfam" id="PF25954"/>
    </source>
</evidence>
<feature type="domain" description="CusB-like beta-barrel" evidence="3">
    <location>
        <begin position="203"/>
        <end position="270"/>
    </location>
</feature>
<dbReference type="Gene3D" id="2.40.30.170">
    <property type="match status" value="1"/>
</dbReference>
<protein>
    <submittedName>
        <fullName evidence="5">Efflux transporter, RND family, MFP subunit</fullName>
    </submittedName>
</protein>
<sequence length="354" mass="37750" precursor="true">MSKSLLVLLTLLALLVPTASLAQQEHPPAKVAIAQAAMGSVTPQTAYIGTVYFNEVAQVATEVAGIVDSYDMEEGGLVERGQVLVRLNTDLLRMDLTAKQAAHQQALSDLALAEADYRRMSSLFASGSVSEQEYDQKRFTYQSQQKHAAELKASVDQIKLKLGKSQVRAPFSGTVLDRLVARGDWLDTGAAVASLARDDAVDVVVNVSQDIAALARPGAEVDIRVADLQRRGQVQALIPKGDVATRTFPLKIRVRDARGLAEGMEARVILPSGPMVEALLVPRDAVISVFGQLAVWTVADGKALMVPVQVVGYQGDHAGVRPQGNPGLAPGMPVVVKGNERLRAGQPVSPEPAR</sequence>
<dbReference type="InterPro" id="IPR058647">
    <property type="entry name" value="BSH_CzcB-like"/>
</dbReference>
<dbReference type="Gene3D" id="2.40.50.100">
    <property type="match status" value="1"/>
</dbReference>
<dbReference type="SUPFAM" id="SSF111369">
    <property type="entry name" value="HlyD-like secretion proteins"/>
    <property type="match status" value="1"/>
</dbReference>
<gene>
    <name evidence="5" type="ORF">Desaf_0354</name>
</gene>
<dbReference type="Pfam" id="PF25954">
    <property type="entry name" value="Beta-barrel_RND_2"/>
    <property type="match status" value="1"/>
</dbReference>
<feature type="domain" description="CzcB-like barrel-sandwich hybrid" evidence="4">
    <location>
        <begin position="56"/>
        <end position="196"/>
    </location>
</feature>
<feature type="signal peptide" evidence="2">
    <location>
        <begin position="1"/>
        <end position="22"/>
    </location>
</feature>
<dbReference type="Gene3D" id="2.40.420.20">
    <property type="match status" value="1"/>
</dbReference>
<dbReference type="EMBL" id="CP003221">
    <property type="protein sequence ID" value="EGJ48710.1"/>
    <property type="molecule type" value="Genomic_DNA"/>
</dbReference>
<dbReference type="GO" id="GO:1990281">
    <property type="term" value="C:efflux pump complex"/>
    <property type="evidence" value="ECO:0007669"/>
    <property type="project" value="TreeGrafter"/>
</dbReference>
<dbReference type="Pfam" id="PF25973">
    <property type="entry name" value="BSH_CzcB"/>
    <property type="match status" value="1"/>
</dbReference>
<evidence type="ECO:0000256" key="2">
    <source>
        <dbReference type="SAM" id="SignalP"/>
    </source>
</evidence>
<reference evidence="5 6" key="1">
    <citation type="journal article" date="2011" name="J. Bacteriol.">
        <title>Genome sequence of the mercury-methylating and pleomorphic Desulfovibrio africanus Strain Walvis Bay.</title>
        <authorList>
            <person name="Brown S.D."/>
            <person name="Wall J.D."/>
            <person name="Kucken A.M."/>
            <person name="Gilmour C.C."/>
            <person name="Podar M."/>
            <person name="Brandt C.C."/>
            <person name="Teshima H."/>
            <person name="Detter J.C."/>
            <person name="Han C.S."/>
            <person name="Land M.L."/>
            <person name="Lucas S."/>
            <person name="Han J."/>
            <person name="Pennacchio L."/>
            <person name="Nolan M."/>
            <person name="Pitluck S."/>
            <person name="Woyke T."/>
            <person name="Goodwin L."/>
            <person name="Palumbo A.V."/>
            <person name="Elias D.A."/>
        </authorList>
    </citation>
    <scope>NUCLEOTIDE SEQUENCE [LARGE SCALE GENOMIC DNA]</scope>
    <source>
        <strain evidence="5 6">Walvis Bay</strain>
    </source>
</reference>
<keyword evidence="6" id="KW-1185">Reference proteome</keyword>
<evidence type="ECO:0000256" key="1">
    <source>
        <dbReference type="ARBA" id="ARBA00009477"/>
    </source>
</evidence>
<dbReference type="KEGG" id="daf:Desaf_0354"/>
<evidence type="ECO:0000313" key="6">
    <source>
        <dbReference type="Proteomes" id="UP000007844"/>
    </source>
</evidence>
<dbReference type="InterPro" id="IPR006143">
    <property type="entry name" value="RND_pump_MFP"/>
</dbReference>
<name>F3YUA4_DESAF</name>
<evidence type="ECO:0000313" key="5">
    <source>
        <dbReference type="EMBL" id="EGJ48710.1"/>
    </source>
</evidence>
<dbReference type="STRING" id="690850.Desaf_0354"/>
<dbReference type="Gene3D" id="1.10.287.470">
    <property type="entry name" value="Helix hairpin bin"/>
    <property type="match status" value="1"/>
</dbReference>
<dbReference type="PANTHER" id="PTHR30469">
    <property type="entry name" value="MULTIDRUG RESISTANCE PROTEIN MDTA"/>
    <property type="match status" value="1"/>
</dbReference>
<dbReference type="NCBIfam" id="TIGR01730">
    <property type="entry name" value="RND_mfp"/>
    <property type="match status" value="1"/>
</dbReference>
<evidence type="ECO:0000259" key="4">
    <source>
        <dbReference type="Pfam" id="PF25973"/>
    </source>
</evidence>
<dbReference type="GO" id="GO:0015562">
    <property type="term" value="F:efflux transmembrane transporter activity"/>
    <property type="evidence" value="ECO:0007669"/>
    <property type="project" value="TreeGrafter"/>
</dbReference>
<dbReference type="HOGENOM" id="CLU_018816_1_2_7"/>
<dbReference type="RefSeq" id="WP_014258561.1">
    <property type="nucleotide sequence ID" value="NC_016629.1"/>
</dbReference>
<dbReference type="Proteomes" id="UP000007844">
    <property type="component" value="Chromosome"/>
</dbReference>
<dbReference type="eggNOG" id="COG0845">
    <property type="taxonomic scope" value="Bacteria"/>
</dbReference>